<keyword evidence="3" id="KW-0378">Hydrolase</keyword>
<comment type="similarity">
    <text evidence="1">Belongs to the peptidase S51 family.</text>
</comment>
<sequence length="234" mass="26225">MAKQQEKKIFLAGGGNAQDSFLIDQEFVVSLARKKVIYIPVASITDGLGIENYYDWIIKTLSAHSDQFIDITILTNLENLKLEYLLEFDAIYMGGGNTYRLLNILRKNNFDKLIIDFYKKGGILYGGSAGAIILGKDISIVSNENLEKIKFSEGLNLIGDFAIICHYQKNIEEKIIAYIKDKKNAVIALPEKSGLLINNNMAKVSGPEPVTIFLKNLQKKQFLAGEEFSVEDFT</sequence>
<evidence type="ECO:0008006" key="7">
    <source>
        <dbReference type="Google" id="ProtNLM"/>
    </source>
</evidence>
<keyword evidence="4" id="KW-0720">Serine protease</keyword>
<reference evidence="5 6" key="1">
    <citation type="journal article" date="2016" name="Nat. Commun.">
        <title>Thousands of microbial genomes shed light on interconnected biogeochemical processes in an aquifer system.</title>
        <authorList>
            <person name="Anantharaman K."/>
            <person name="Brown C.T."/>
            <person name="Hug L.A."/>
            <person name="Sharon I."/>
            <person name="Castelle C.J."/>
            <person name="Probst A.J."/>
            <person name="Thomas B.C."/>
            <person name="Singh A."/>
            <person name="Wilkins M.J."/>
            <person name="Karaoz U."/>
            <person name="Brodie E.L."/>
            <person name="Williams K.H."/>
            <person name="Hubbard S.S."/>
            <person name="Banfield J.F."/>
        </authorList>
    </citation>
    <scope>NUCLEOTIDE SEQUENCE [LARGE SCALE GENOMIC DNA]</scope>
</reference>
<dbReference type="GO" id="GO:0008236">
    <property type="term" value="F:serine-type peptidase activity"/>
    <property type="evidence" value="ECO:0007669"/>
    <property type="project" value="UniProtKB-KW"/>
</dbReference>
<evidence type="ECO:0000256" key="3">
    <source>
        <dbReference type="ARBA" id="ARBA00022801"/>
    </source>
</evidence>
<dbReference type="EMBL" id="MHHZ01000015">
    <property type="protein sequence ID" value="OGY41587.1"/>
    <property type="molecule type" value="Genomic_DNA"/>
</dbReference>
<dbReference type="PANTHER" id="PTHR20842">
    <property type="entry name" value="PROTEASE S51 ALPHA-ASPARTYL DIPEPTIDASE"/>
    <property type="match status" value="1"/>
</dbReference>
<dbReference type="CDD" id="cd03129">
    <property type="entry name" value="GAT1_Peptidase_E_like"/>
    <property type="match status" value="1"/>
</dbReference>
<comment type="caution">
    <text evidence="5">The sequence shown here is derived from an EMBL/GenBank/DDBJ whole genome shotgun (WGS) entry which is preliminary data.</text>
</comment>
<keyword evidence="2" id="KW-0645">Protease</keyword>
<dbReference type="SUPFAM" id="SSF52317">
    <property type="entry name" value="Class I glutamine amidotransferase-like"/>
    <property type="match status" value="1"/>
</dbReference>
<organism evidence="5 6">
    <name type="scientific">Candidatus Buchananbacteria bacterium RBG_13_36_9</name>
    <dbReference type="NCBI Taxonomy" id="1797530"/>
    <lineage>
        <taxon>Bacteria</taxon>
        <taxon>Candidatus Buchananiibacteriota</taxon>
    </lineage>
</organism>
<dbReference type="InterPro" id="IPR005320">
    <property type="entry name" value="Peptidase_S51"/>
</dbReference>
<proteinExistence type="inferred from homology"/>
<evidence type="ECO:0000256" key="2">
    <source>
        <dbReference type="ARBA" id="ARBA00022670"/>
    </source>
</evidence>
<protein>
    <recommendedName>
        <fullName evidence="7">Peptidase</fullName>
    </recommendedName>
</protein>
<dbReference type="Gene3D" id="3.40.50.880">
    <property type="match status" value="1"/>
</dbReference>
<evidence type="ECO:0000313" key="6">
    <source>
        <dbReference type="Proteomes" id="UP000176498"/>
    </source>
</evidence>
<evidence type="ECO:0000256" key="1">
    <source>
        <dbReference type="ARBA" id="ARBA00006534"/>
    </source>
</evidence>
<dbReference type="GO" id="GO:0006508">
    <property type="term" value="P:proteolysis"/>
    <property type="evidence" value="ECO:0007669"/>
    <property type="project" value="UniProtKB-KW"/>
</dbReference>
<accession>A0A1G1XQE1</accession>
<dbReference type="Proteomes" id="UP000176498">
    <property type="component" value="Unassembled WGS sequence"/>
</dbReference>
<name>A0A1G1XQE1_9BACT</name>
<gene>
    <name evidence="5" type="ORF">A2Y82_01185</name>
</gene>
<evidence type="ECO:0000256" key="4">
    <source>
        <dbReference type="ARBA" id="ARBA00022825"/>
    </source>
</evidence>
<dbReference type="Pfam" id="PF03575">
    <property type="entry name" value="Peptidase_S51"/>
    <property type="match status" value="1"/>
</dbReference>
<dbReference type="AlphaFoldDB" id="A0A1G1XQE1"/>
<dbReference type="InterPro" id="IPR029062">
    <property type="entry name" value="Class_I_gatase-like"/>
</dbReference>
<dbReference type="PANTHER" id="PTHR20842:SF0">
    <property type="entry name" value="ALPHA-ASPARTYL DIPEPTIDASE"/>
    <property type="match status" value="1"/>
</dbReference>
<evidence type="ECO:0000313" key="5">
    <source>
        <dbReference type="EMBL" id="OGY41587.1"/>
    </source>
</evidence>